<dbReference type="InterPro" id="IPR007419">
    <property type="entry name" value="BFD-like_2Fe2S-bd_dom"/>
</dbReference>
<evidence type="ECO:0000313" key="11">
    <source>
        <dbReference type="EMBL" id="EAR09005.1"/>
    </source>
</evidence>
<protein>
    <recommendedName>
        <fullName evidence="8">Bacterioferritin-associated ferredoxin</fullName>
    </recommendedName>
</protein>
<evidence type="ECO:0000256" key="4">
    <source>
        <dbReference type="ARBA" id="ARBA00022982"/>
    </source>
</evidence>
<dbReference type="GO" id="GO:0046872">
    <property type="term" value="F:metal ion binding"/>
    <property type="evidence" value="ECO:0007669"/>
    <property type="project" value="UniProtKB-KW"/>
</dbReference>
<keyword evidence="1" id="KW-0813">Transport</keyword>
<keyword evidence="12" id="KW-1185">Reference proteome</keyword>
<evidence type="ECO:0000256" key="9">
    <source>
        <dbReference type="ARBA" id="ARBA00046332"/>
    </source>
</evidence>
<dbReference type="Proteomes" id="UP000005953">
    <property type="component" value="Unassembled WGS sequence"/>
</dbReference>
<feature type="domain" description="BFD-like [2Fe-2S]-binding" evidence="10">
    <location>
        <begin position="2"/>
        <end position="50"/>
    </location>
</feature>
<evidence type="ECO:0000256" key="2">
    <source>
        <dbReference type="ARBA" id="ARBA00022714"/>
    </source>
</evidence>
<evidence type="ECO:0000256" key="8">
    <source>
        <dbReference type="ARBA" id="ARBA00039386"/>
    </source>
</evidence>
<evidence type="ECO:0000256" key="6">
    <source>
        <dbReference type="ARBA" id="ARBA00023014"/>
    </source>
</evidence>
<dbReference type="InterPro" id="IPR041854">
    <property type="entry name" value="BFD-like_2Fe2S-bd_dom_sf"/>
</dbReference>
<accession>A4BFY7</accession>
<dbReference type="OrthoDB" id="9815350at2"/>
<comment type="cofactor">
    <cofactor evidence="7">
        <name>[2Fe-2S] cluster</name>
        <dbReference type="ChEBI" id="CHEBI:190135"/>
    </cofactor>
</comment>
<dbReference type="GO" id="GO:0051537">
    <property type="term" value="F:2 iron, 2 sulfur cluster binding"/>
    <property type="evidence" value="ECO:0007669"/>
    <property type="project" value="UniProtKB-KW"/>
</dbReference>
<organism evidence="11 12">
    <name type="scientific">Reinekea blandensis MED297</name>
    <dbReference type="NCBI Taxonomy" id="314283"/>
    <lineage>
        <taxon>Bacteria</taxon>
        <taxon>Pseudomonadati</taxon>
        <taxon>Pseudomonadota</taxon>
        <taxon>Gammaproteobacteria</taxon>
        <taxon>Oceanospirillales</taxon>
        <taxon>Saccharospirillaceae</taxon>
        <taxon>Reinekea</taxon>
    </lineage>
</organism>
<comment type="similarity">
    <text evidence="9">Belongs to the Bfd family.</text>
</comment>
<evidence type="ECO:0000259" key="10">
    <source>
        <dbReference type="Pfam" id="PF04324"/>
    </source>
</evidence>
<sequence length="69" mass="7362">MYVCLCRGVTDTQIREAVVDGASSLREVNSILGTASQCGKCGIATRDIINQTLAALNEHEVADLFYEAG</sequence>
<evidence type="ECO:0000313" key="12">
    <source>
        <dbReference type="Proteomes" id="UP000005953"/>
    </source>
</evidence>
<evidence type="ECO:0000256" key="5">
    <source>
        <dbReference type="ARBA" id="ARBA00023004"/>
    </source>
</evidence>
<dbReference type="HOGENOM" id="CLU_159205_3_4_6"/>
<keyword evidence="4" id="KW-0249">Electron transport</keyword>
<keyword evidence="3" id="KW-0479">Metal-binding</keyword>
<keyword evidence="2" id="KW-0001">2Fe-2S</keyword>
<comment type="caution">
    <text evidence="11">The sequence shown here is derived from an EMBL/GenBank/DDBJ whole genome shotgun (WGS) entry which is preliminary data.</text>
</comment>
<dbReference type="Gene3D" id="1.10.10.1100">
    <property type="entry name" value="BFD-like [2Fe-2S]-binding domain"/>
    <property type="match status" value="1"/>
</dbReference>
<dbReference type="CDD" id="cd19945">
    <property type="entry name" value="Fer2_BFD"/>
    <property type="match status" value="1"/>
</dbReference>
<dbReference type="EMBL" id="AAOE01000014">
    <property type="protein sequence ID" value="EAR09005.1"/>
    <property type="molecule type" value="Genomic_DNA"/>
</dbReference>
<keyword evidence="6" id="KW-0411">Iron-sulfur</keyword>
<dbReference type="PANTHER" id="PTHR37424:SF1">
    <property type="entry name" value="BACTERIOFERRITIN-ASSOCIATED FERREDOXIN"/>
    <property type="match status" value="1"/>
</dbReference>
<dbReference type="InterPro" id="IPR052371">
    <property type="entry name" value="BFD-associated_ferredoxin"/>
</dbReference>
<reference evidence="11 12" key="1">
    <citation type="submission" date="2006-02" db="EMBL/GenBank/DDBJ databases">
        <authorList>
            <person name="Pinhassi J."/>
            <person name="Pedros-Alio C."/>
            <person name="Ferriera S."/>
            <person name="Johnson J."/>
            <person name="Kravitz S."/>
            <person name="Halpern A."/>
            <person name="Remington K."/>
            <person name="Beeson K."/>
            <person name="Tran B."/>
            <person name="Rogers Y.-H."/>
            <person name="Friedman R."/>
            <person name="Venter J.C."/>
        </authorList>
    </citation>
    <scope>NUCLEOTIDE SEQUENCE [LARGE SCALE GENOMIC DNA]</scope>
    <source>
        <strain evidence="11 12">MED297</strain>
    </source>
</reference>
<keyword evidence="5" id="KW-0408">Iron</keyword>
<dbReference type="PANTHER" id="PTHR37424">
    <property type="entry name" value="BACTERIOFERRITIN-ASSOCIATED FERREDOXIN"/>
    <property type="match status" value="1"/>
</dbReference>
<dbReference type="RefSeq" id="WP_008047601.1">
    <property type="nucleotide sequence ID" value="NZ_CH724154.1"/>
</dbReference>
<dbReference type="AlphaFoldDB" id="A4BFY7"/>
<proteinExistence type="inferred from homology"/>
<evidence type="ECO:0000256" key="1">
    <source>
        <dbReference type="ARBA" id="ARBA00022448"/>
    </source>
</evidence>
<gene>
    <name evidence="11" type="ORF">MED297_03912</name>
</gene>
<name>A4BFY7_9GAMM</name>
<evidence type="ECO:0000256" key="7">
    <source>
        <dbReference type="ARBA" id="ARBA00034078"/>
    </source>
</evidence>
<evidence type="ECO:0000256" key="3">
    <source>
        <dbReference type="ARBA" id="ARBA00022723"/>
    </source>
</evidence>
<dbReference type="Pfam" id="PF04324">
    <property type="entry name" value="Fer2_BFD"/>
    <property type="match status" value="1"/>
</dbReference>
<dbReference type="STRING" id="314283.MED297_03912"/>